<dbReference type="PANTHER" id="PTHR31462:SF5">
    <property type="entry name" value="ENDOSOMAL_LYSOSOMAL PROTON CHANNEL TMEM175"/>
    <property type="match status" value="1"/>
</dbReference>
<feature type="transmembrane region" description="Helical" evidence="14">
    <location>
        <begin position="111"/>
        <end position="130"/>
    </location>
</feature>
<comment type="subcellular location">
    <subcellularLocation>
        <location evidence="1">Membrane</location>
        <topology evidence="1">Multi-pass membrane protein</topology>
    </subcellularLocation>
</comment>
<protein>
    <submittedName>
        <fullName evidence="15">DUF1211 domain-containing membrane protein</fullName>
    </submittedName>
</protein>
<organism evidence="15 16">
    <name type="scientific">Pseudonocardia sulfidoxydans NBRC 16205</name>
    <dbReference type="NCBI Taxonomy" id="1223511"/>
    <lineage>
        <taxon>Bacteria</taxon>
        <taxon>Bacillati</taxon>
        <taxon>Actinomycetota</taxon>
        <taxon>Actinomycetes</taxon>
        <taxon>Pseudonocardiales</taxon>
        <taxon>Pseudonocardiaceae</taxon>
        <taxon>Pseudonocardia</taxon>
    </lineage>
</organism>
<evidence type="ECO:0000256" key="11">
    <source>
        <dbReference type="ARBA" id="ARBA00023303"/>
    </source>
</evidence>
<evidence type="ECO:0000256" key="12">
    <source>
        <dbReference type="ARBA" id="ARBA00034430"/>
    </source>
</evidence>
<feature type="transmembrane region" description="Helical" evidence="14">
    <location>
        <begin position="142"/>
        <end position="163"/>
    </location>
</feature>
<dbReference type="AlphaFoldDB" id="A0A511DLG6"/>
<keyword evidence="5 14" id="KW-0812">Transmembrane</keyword>
<feature type="transmembrane region" description="Helical" evidence="14">
    <location>
        <begin position="184"/>
        <end position="204"/>
    </location>
</feature>
<evidence type="ECO:0000313" key="16">
    <source>
        <dbReference type="Proteomes" id="UP000321685"/>
    </source>
</evidence>
<keyword evidence="7" id="KW-0630">Potassium</keyword>
<keyword evidence="10 14" id="KW-0472">Membrane</keyword>
<evidence type="ECO:0000313" key="15">
    <source>
        <dbReference type="EMBL" id="GEL25635.1"/>
    </source>
</evidence>
<keyword evidence="3" id="KW-0813">Transport</keyword>
<dbReference type="EMBL" id="BJVJ01000059">
    <property type="protein sequence ID" value="GEL25635.1"/>
    <property type="molecule type" value="Genomic_DNA"/>
</dbReference>
<evidence type="ECO:0000256" key="2">
    <source>
        <dbReference type="ARBA" id="ARBA00006920"/>
    </source>
</evidence>
<gene>
    <name evidence="15" type="ORF">PSU4_45890</name>
</gene>
<evidence type="ECO:0000256" key="5">
    <source>
        <dbReference type="ARBA" id="ARBA00022692"/>
    </source>
</evidence>
<dbReference type="Pfam" id="PF06736">
    <property type="entry name" value="TMEM175"/>
    <property type="match status" value="1"/>
</dbReference>
<reference evidence="15 16" key="1">
    <citation type="submission" date="2019-07" db="EMBL/GenBank/DDBJ databases">
        <title>Whole genome shotgun sequence of Pseudonocardia sulfidoxydans NBRC 16205.</title>
        <authorList>
            <person name="Hosoyama A."/>
            <person name="Uohara A."/>
            <person name="Ohji S."/>
            <person name="Ichikawa N."/>
        </authorList>
    </citation>
    <scope>NUCLEOTIDE SEQUENCE [LARGE SCALE GENOMIC DNA]</scope>
    <source>
        <strain evidence="15 16">NBRC 16205</strain>
    </source>
</reference>
<evidence type="ECO:0000256" key="14">
    <source>
        <dbReference type="SAM" id="Phobius"/>
    </source>
</evidence>
<dbReference type="GO" id="GO:0005267">
    <property type="term" value="F:potassium channel activity"/>
    <property type="evidence" value="ECO:0007669"/>
    <property type="project" value="UniProtKB-KW"/>
</dbReference>
<comment type="similarity">
    <text evidence="2">Belongs to the TMEM175 family.</text>
</comment>
<dbReference type="Proteomes" id="UP000321685">
    <property type="component" value="Unassembled WGS sequence"/>
</dbReference>
<accession>A0A511DLG6</accession>
<keyword evidence="11" id="KW-0407">Ion channel</keyword>
<evidence type="ECO:0000256" key="9">
    <source>
        <dbReference type="ARBA" id="ARBA00023065"/>
    </source>
</evidence>
<evidence type="ECO:0000256" key="3">
    <source>
        <dbReference type="ARBA" id="ARBA00022448"/>
    </source>
</evidence>
<evidence type="ECO:0000256" key="13">
    <source>
        <dbReference type="SAM" id="MobiDB-lite"/>
    </source>
</evidence>
<dbReference type="GO" id="GO:0015252">
    <property type="term" value="F:proton channel activity"/>
    <property type="evidence" value="ECO:0007669"/>
    <property type="project" value="InterPro"/>
</dbReference>
<keyword evidence="4" id="KW-0633">Potassium transport</keyword>
<evidence type="ECO:0000256" key="1">
    <source>
        <dbReference type="ARBA" id="ARBA00004141"/>
    </source>
</evidence>
<dbReference type="GO" id="GO:0016020">
    <property type="term" value="C:membrane"/>
    <property type="evidence" value="ECO:0007669"/>
    <property type="project" value="UniProtKB-SubCell"/>
</dbReference>
<dbReference type="InterPro" id="IPR010617">
    <property type="entry name" value="TMEM175-like"/>
</dbReference>
<evidence type="ECO:0000256" key="10">
    <source>
        <dbReference type="ARBA" id="ARBA00023136"/>
    </source>
</evidence>
<sequence length="238" mass="26105">MTSEDPARPTDEESAGTAPVAPAADTPTPAAEIARGAAERLAFFSDAVVAIAITLLAIDLPVPRGETDAELWRSIGEESFTYLTFLISFIAIANHWSAHHRAFRWVARADRPLILLNLLWLLFIVLTPFLTEVVREGEELTWSRFGLYAGAQAVLLFLLAAMISRLSSRHMFIDATPATFARRGWVGAMLTGLGFALSIPVFPLLHGWSFAVWVLVPVVGNRVVQALGWVRADDHDTD</sequence>
<dbReference type="OrthoDB" id="7626281at2"/>
<dbReference type="RefSeq" id="WP_147112205.1">
    <property type="nucleotide sequence ID" value="NZ_BJVJ01000059.1"/>
</dbReference>
<evidence type="ECO:0000256" key="6">
    <source>
        <dbReference type="ARBA" id="ARBA00022826"/>
    </source>
</evidence>
<feature type="region of interest" description="Disordered" evidence="13">
    <location>
        <begin position="1"/>
        <end position="29"/>
    </location>
</feature>
<feature type="transmembrane region" description="Helical" evidence="14">
    <location>
        <begin position="41"/>
        <end position="60"/>
    </location>
</feature>
<dbReference type="PANTHER" id="PTHR31462">
    <property type="entry name" value="ENDOSOMAL/LYSOSOMAL POTASSIUM CHANNEL TMEM175"/>
    <property type="match status" value="1"/>
</dbReference>
<keyword evidence="9" id="KW-0406">Ion transport</keyword>
<keyword evidence="16" id="KW-1185">Reference proteome</keyword>
<evidence type="ECO:0000256" key="4">
    <source>
        <dbReference type="ARBA" id="ARBA00022538"/>
    </source>
</evidence>
<evidence type="ECO:0000256" key="7">
    <source>
        <dbReference type="ARBA" id="ARBA00022958"/>
    </source>
</evidence>
<keyword evidence="6" id="KW-0631">Potassium channel</keyword>
<feature type="compositionally biased region" description="Basic and acidic residues" evidence="13">
    <location>
        <begin position="1"/>
        <end position="11"/>
    </location>
</feature>
<evidence type="ECO:0000256" key="8">
    <source>
        <dbReference type="ARBA" id="ARBA00022989"/>
    </source>
</evidence>
<comment type="caution">
    <text evidence="15">The sequence shown here is derived from an EMBL/GenBank/DDBJ whole genome shotgun (WGS) entry which is preliminary data.</text>
</comment>
<comment type="catalytic activity">
    <reaction evidence="12">
        <text>K(+)(in) = K(+)(out)</text>
        <dbReference type="Rhea" id="RHEA:29463"/>
        <dbReference type="ChEBI" id="CHEBI:29103"/>
    </reaction>
</comment>
<name>A0A511DLG6_9PSEU</name>
<feature type="compositionally biased region" description="Low complexity" evidence="13">
    <location>
        <begin position="15"/>
        <end position="29"/>
    </location>
</feature>
<feature type="transmembrane region" description="Helical" evidence="14">
    <location>
        <begin position="80"/>
        <end position="99"/>
    </location>
</feature>
<keyword evidence="8 14" id="KW-1133">Transmembrane helix</keyword>
<proteinExistence type="inferred from homology"/>